<organism evidence="1 2">
    <name type="scientific">Cryptococcus bacillisporus CA1873</name>
    <dbReference type="NCBI Taxonomy" id="1296111"/>
    <lineage>
        <taxon>Eukaryota</taxon>
        <taxon>Fungi</taxon>
        <taxon>Dikarya</taxon>
        <taxon>Basidiomycota</taxon>
        <taxon>Agaricomycotina</taxon>
        <taxon>Tremellomycetes</taxon>
        <taxon>Tremellales</taxon>
        <taxon>Cryptococcaceae</taxon>
        <taxon>Cryptococcus</taxon>
        <taxon>Cryptococcus gattii species complex</taxon>
    </lineage>
</organism>
<evidence type="ECO:0000313" key="2">
    <source>
        <dbReference type="Proteomes" id="UP000053800"/>
    </source>
</evidence>
<proteinExistence type="predicted"/>
<dbReference type="Proteomes" id="UP000053800">
    <property type="component" value="Unassembled WGS sequence"/>
</dbReference>
<dbReference type="EMBL" id="KN848902">
    <property type="protein sequence ID" value="KIR59002.1"/>
    <property type="molecule type" value="Genomic_DNA"/>
</dbReference>
<protein>
    <submittedName>
        <fullName evidence="1">Uncharacterized protein</fullName>
    </submittedName>
</protein>
<evidence type="ECO:0000313" key="1">
    <source>
        <dbReference type="EMBL" id="KIR59002.1"/>
    </source>
</evidence>
<name>A0ABR5B752_CRYGA</name>
<sequence>MLCYGIHRTNFTYGGYSLFTHAPAGVTSIDGASNSNIWSVSTSRGSAETAELIYATNAYTQTVQCSLALNTSLTPTWTSMSPGQTPEECDAVFVE</sequence>
<gene>
    <name evidence="1" type="ORF">I314_04986</name>
</gene>
<keyword evidence="2" id="KW-1185">Reference proteome</keyword>
<reference evidence="1 2" key="1">
    <citation type="submission" date="2015-01" db="EMBL/GenBank/DDBJ databases">
        <title>The Genome Sequence of Cryptococcus gattii CA1873.</title>
        <authorList>
            <consortium name="The Broad Institute Genomics Platform"/>
            <person name="Cuomo C."/>
            <person name="Litvintseva A."/>
            <person name="Chen Y."/>
            <person name="Heitman J."/>
            <person name="Sun S."/>
            <person name="Springer D."/>
            <person name="Dromer F."/>
            <person name="Young S."/>
            <person name="Zeng Q."/>
            <person name="Gargeya S."/>
            <person name="Abouelleil A."/>
            <person name="Alvarado L."/>
            <person name="Chapman S.B."/>
            <person name="Gainer-Dewar J."/>
            <person name="Goldberg J."/>
            <person name="Griggs A."/>
            <person name="Gujja S."/>
            <person name="Hansen M."/>
            <person name="Howarth C."/>
            <person name="Imamovic A."/>
            <person name="Larimer J."/>
            <person name="Murphy C."/>
            <person name="Naylor J."/>
            <person name="Pearson M."/>
            <person name="Priest M."/>
            <person name="Roberts A."/>
            <person name="Saif S."/>
            <person name="Shea T."/>
            <person name="Sykes S."/>
            <person name="Wortman J."/>
            <person name="Nusbaum C."/>
            <person name="Birren B."/>
        </authorList>
    </citation>
    <scope>NUCLEOTIDE SEQUENCE [LARGE SCALE GENOMIC DNA]</scope>
    <source>
        <strain evidence="1 2">CA1873</strain>
    </source>
</reference>
<accession>A0ABR5B752</accession>